<gene>
    <name evidence="1" type="ORF">K402DRAFT_262504</name>
</gene>
<organism evidence="1 2">
    <name type="scientific">Aulographum hederae CBS 113979</name>
    <dbReference type="NCBI Taxonomy" id="1176131"/>
    <lineage>
        <taxon>Eukaryota</taxon>
        <taxon>Fungi</taxon>
        <taxon>Dikarya</taxon>
        <taxon>Ascomycota</taxon>
        <taxon>Pezizomycotina</taxon>
        <taxon>Dothideomycetes</taxon>
        <taxon>Pleosporomycetidae</taxon>
        <taxon>Aulographales</taxon>
        <taxon>Aulographaceae</taxon>
    </lineage>
</organism>
<evidence type="ECO:0000313" key="2">
    <source>
        <dbReference type="Proteomes" id="UP000800041"/>
    </source>
</evidence>
<accession>A0A6G1H9J7</accession>
<protein>
    <submittedName>
        <fullName evidence="1">Uncharacterized protein</fullName>
    </submittedName>
</protein>
<proteinExistence type="predicted"/>
<name>A0A6G1H9J7_9PEZI</name>
<dbReference type="EMBL" id="ML977144">
    <property type="protein sequence ID" value="KAF1989732.1"/>
    <property type="molecule type" value="Genomic_DNA"/>
</dbReference>
<keyword evidence="2" id="KW-1185">Reference proteome</keyword>
<dbReference type="AlphaFoldDB" id="A0A6G1H9J7"/>
<dbReference type="Proteomes" id="UP000800041">
    <property type="component" value="Unassembled WGS sequence"/>
</dbReference>
<sequence length="137" mass="15335">MGFEGSKMNGRRGANVFLSVGSCHLIALSMELGRTARCGTHSDLIPRDGAAMTARCCICICISISILLREHPFQQVLDIYTLLHVCHRALQANVKTRARLVMLIRYKDHSYAPTQQQRRLRNLGTNRNLIPAIHPLA</sequence>
<dbReference type="PROSITE" id="PS51257">
    <property type="entry name" value="PROKAR_LIPOPROTEIN"/>
    <property type="match status" value="1"/>
</dbReference>
<evidence type="ECO:0000313" key="1">
    <source>
        <dbReference type="EMBL" id="KAF1989732.1"/>
    </source>
</evidence>
<reference evidence="1" key="1">
    <citation type="journal article" date="2020" name="Stud. Mycol.">
        <title>101 Dothideomycetes genomes: a test case for predicting lifestyles and emergence of pathogens.</title>
        <authorList>
            <person name="Haridas S."/>
            <person name="Albert R."/>
            <person name="Binder M."/>
            <person name="Bloem J."/>
            <person name="Labutti K."/>
            <person name="Salamov A."/>
            <person name="Andreopoulos B."/>
            <person name="Baker S."/>
            <person name="Barry K."/>
            <person name="Bills G."/>
            <person name="Bluhm B."/>
            <person name="Cannon C."/>
            <person name="Castanera R."/>
            <person name="Culley D."/>
            <person name="Daum C."/>
            <person name="Ezra D."/>
            <person name="Gonzalez J."/>
            <person name="Henrissat B."/>
            <person name="Kuo A."/>
            <person name="Liang C."/>
            <person name="Lipzen A."/>
            <person name="Lutzoni F."/>
            <person name="Magnuson J."/>
            <person name="Mondo S."/>
            <person name="Nolan M."/>
            <person name="Ohm R."/>
            <person name="Pangilinan J."/>
            <person name="Park H.-J."/>
            <person name="Ramirez L."/>
            <person name="Alfaro M."/>
            <person name="Sun H."/>
            <person name="Tritt A."/>
            <person name="Yoshinaga Y."/>
            <person name="Zwiers L.-H."/>
            <person name="Turgeon B."/>
            <person name="Goodwin S."/>
            <person name="Spatafora J."/>
            <person name="Crous P."/>
            <person name="Grigoriev I."/>
        </authorList>
    </citation>
    <scope>NUCLEOTIDE SEQUENCE</scope>
    <source>
        <strain evidence="1">CBS 113979</strain>
    </source>
</reference>